<feature type="compositionally biased region" description="Basic and acidic residues" evidence="1">
    <location>
        <begin position="111"/>
        <end position="123"/>
    </location>
</feature>
<accession>A0A4S2KMZ8</accession>
<evidence type="ECO:0000313" key="3">
    <source>
        <dbReference type="Proteomes" id="UP000310200"/>
    </source>
</evidence>
<comment type="caution">
    <text evidence="2">The sequence shown here is derived from an EMBL/GenBank/DDBJ whole genome shotgun (WGS) entry which is preliminary data.</text>
</comment>
<reference evidence="2 3" key="1">
    <citation type="journal article" date="2019" name="Philos. Trans. R. Soc. Lond., B, Biol. Sci.">
        <title>Ant behaviour and brain gene expression of defending hosts depend on the ecological success of the intruding social parasite.</title>
        <authorList>
            <person name="Kaur R."/>
            <person name="Stoldt M."/>
            <person name="Jongepier E."/>
            <person name="Feldmeyer B."/>
            <person name="Menzel F."/>
            <person name="Bornberg-Bauer E."/>
            <person name="Foitzik S."/>
        </authorList>
    </citation>
    <scope>NUCLEOTIDE SEQUENCE [LARGE SCALE GENOMIC DNA]</scope>
    <source>
        <tissue evidence="2">Whole body</tissue>
    </source>
</reference>
<dbReference type="AlphaFoldDB" id="A0A4S2KMZ8"/>
<dbReference type="EMBL" id="QBLH01001836">
    <property type="protein sequence ID" value="TGZ50910.1"/>
    <property type="molecule type" value="Genomic_DNA"/>
</dbReference>
<gene>
    <name evidence="2" type="ORF">DBV15_07308</name>
</gene>
<dbReference type="Proteomes" id="UP000310200">
    <property type="component" value="Unassembled WGS sequence"/>
</dbReference>
<protein>
    <submittedName>
        <fullName evidence="2">Uncharacterized protein</fullName>
    </submittedName>
</protein>
<organism evidence="2 3">
    <name type="scientific">Temnothorax longispinosus</name>
    <dbReference type="NCBI Taxonomy" id="300112"/>
    <lineage>
        <taxon>Eukaryota</taxon>
        <taxon>Metazoa</taxon>
        <taxon>Ecdysozoa</taxon>
        <taxon>Arthropoda</taxon>
        <taxon>Hexapoda</taxon>
        <taxon>Insecta</taxon>
        <taxon>Pterygota</taxon>
        <taxon>Neoptera</taxon>
        <taxon>Endopterygota</taxon>
        <taxon>Hymenoptera</taxon>
        <taxon>Apocrita</taxon>
        <taxon>Aculeata</taxon>
        <taxon>Formicoidea</taxon>
        <taxon>Formicidae</taxon>
        <taxon>Myrmicinae</taxon>
        <taxon>Temnothorax</taxon>
    </lineage>
</organism>
<evidence type="ECO:0000256" key="1">
    <source>
        <dbReference type="SAM" id="MobiDB-lite"/>
    </source>
</evidence>
<feature type="non-terminal residue" evidence="2">
    <location>
        <position position="1"/>
    </location>
</feature>
<feature type="region of interest" description="Disordered" evidence="1">
    <location>
        <begin position="43"/>
        <end position="139"/>
    </location>
</feature>
<proteinExistence type="predicted"/>
<sequence>GSIAPCRSGVRGRRSRLELELSRVSRIRANAVAVGIVAESRVLFGRVQDDQGRPISRRKRRKERERERERARVREEERNTGWTKGGGEYSRERSICRDDPGTPRSASASPRGEESFADKDRHTRGTVIPPEQDELNGRF</sequence>
<feature type="compositionally biased region" description="Basic and acidic residues" evidence="1">
    <location>
        <begin position="64"/>
        <end position="79"/>
    </location>
</feature>
<name>A0A4S2KMZ8_9HYME</name>
<feature type="compositionally biased region" description="Basic and acidic residues" evidence="1">
    <location>
        <begin position="89"/>
        <end position="101"/>
    </location>
</feature>
<keyword evidence="3" id="KW-1185">Reference proteome</keyword>
<evidence type="ECO:0000313" key="2">
    <source>
        <dbReference type="EMBL" id="TGZ50910.1"/>
    </source>
</evidence>